<evidence type="ECO:0000256" key="6">
    <source>
        <dbReference type="ARBA" id="ARBA00022777"/>
    </source>
</evidence>
<dbReference type="SMART" id="SM00304">
    <property type="entry name" value="HAMP"/>
    <property type="match status" value="1"/>
</dbReference>
<reference evidence="15" key="1">
    <citation type="journal article" date="2019" name="Int. J. Syst. Evol. Microbiol.">
        <title>The Global Catalogue of Microorganisms (GCM) 10K type strain sequencing project: providing services to taxonomists for standard genome sequencing and annotation.</title>
        <authorList>
            <consortium name="The Broad Institute Genomics Platform"/>
            <consortium name="The Broad Institute Genome Sequencing Center for Infectious Disease"/>
            <person name="Wu L."/>
            <person name="Ma J."/>
        </authorList>
    </citation>
    <scope>NUCLEOTIDE SEQUENCE [LARGE SCALE GENOMIC DNA]</scope>
    <source>
        <strain evidence="15">NBRC 111981</strain>
    </source>
</reference>
<dbReference type="InterPro" id="IPR017441">
    <property type="entry name" value="Protein_kinase_ATP_BS"/>
</dbReference>
<keyword evidence="4 11" id="KW-0812">Transmembrane</keyword>
<evidence type="ECO:0000259" key="13">
    <source>
        <dbReference type="PROSITE" id="PS50885"/>
    </source>
</evidence>
<comment type="caution">
    <text evidence="14">The sequence shown here is derived from an EMBL/GenBank/DDBJ whole genome shotgun (WGS) entry which is preliminary data.</text>
</comment>
<dbReference type="InterPro" id="IPR000719">
    <property type="entry name" value="Prot_kinase_dom"/>
</dbReference>
<evidence type="ECO:0000256" key="11">
    <source>
        <dbReference type="SAM" id="Phobius"/>
    </source>
</evidence>
<dbReference type="SMART" id="SM00220">
    <property type="entry name" value="S_TKc"/>
    <property type="match status" value="1"/>
</dbReference>
<evidence type="ECO:0000256" key="1">
    <source>
        <dbReference type="ARBA" id="ARBA00004651"/>
    </source>
</evidence>
<feature type="transmembrane region" description="Helical" evidence="11">
    <location>
        <begin position="299"/>
        <end position="321"/>
    </location>
</feature>
<dbReference type="SUPFAM" id="SSF56112">
    <property type="entry name" value="Protein kinase-like (PK-like)"/>
    <property type="match status" value="1"/>
</dbReference>
<keyword evidence="15" id="KW-1185">Reference proteome</keyword>
<organism evidence="14 15">
    <name type="scientific">Dyella flagellata</name>
    <dbReference type="NCBI Taxonomy" id="1867833"/>
    <lineage>
        <taxon>Bacteria</taxon>
        <taxon>Pseudomonadati</taxon>
        <taxon>Pseudomonadota</taxon>
        <taxon>Gammaproteobacteria</taxon>
        <taxon>Lysobacterales</taxon>
        <taxon>Rhodanobacteraceae</taxon>
        <taxon>Dyella</taxon>
    </lineage>
</organism>
<feature type="domain" description="HAMP" evidence="13">
    <location>
        <begin position="483"/>
        <end position="535"/>
    </location>
</feature>
<dbReference type="PROSITE" id="PS50011">
    <property type="entry name" value="PROTEIN_KINASE_DOM"/>
    <property type="match status" value="1"/>
</dbReference>
<evidence type="ECO:0000256" key="7">
    <source>
        <dbReference type="ARBA" id="ARBA00022840"/>
    </source>
</evidence>
<sequence length="567" mass="62315">MSQAIPATIGRYRIDGVLGEGAMSIVYAGFDPEIQRQVAIKCLHDNFAEDSDYRQRFLVEARAAGRLTHPHIVTIFDTGETEDGRPYIAMERLPGETLAHHVALHGMPSASALLELATQLANALHYAHSQGVIHHDIKPDNIMLLEGWHAKIADFGIAERRSARVKSSAVVQGQIGGTPNYMSPERLRGERVDARSDLFSLGVVLFWLVTGRLPWSYAGDVERFLRQRQRLPEPPIKPLDPATPPILVDIIRTLMAATPEARYQSGAEVAEDLRLARRSYERSKEELPYPRLRSLGLRWAVSLGAAVVVVLLLGMLAIYGVQRVAVTGLARDFGSSLGQNIARDAAENIVMGDHAATRALVQDMARNAQIDYLAIADRDGKIIASTQSSEDSQNLPAPAETSMRQLPNGIDSYHTRLTGTHGAQNALVFDVPIRYQTKAVGRLRLGVSEAPLQAAQNTALGVIGLVLLTTLAAVLLTAYWLFRHLRGALDLIVASLLRMAHGDRQHRIRIVRRDELGRVFAAFNLMGDALGIEKEAVAVVSDVPKPELVLQPTQILPVPETREHHPR</sequence>
<dbReference type="Pfam" id="PF00069">
    <property type="entry name" value="Pkinase"/>
    <property type="match status" value="1"/>
</dbReference>
<dbReference type="SUPFAM" id="SSF103190">
    <property type="entry name" value="Sensory domain-like"/>
    <property type="match status" value="1"/>
</dbReference>
<dbReference type="InterPro" id="IPR008271">
    <property type="entry name" value="Ser/Thr_kinase_AS"/>
</dbReference>
<dbReference type="PANTHER" id="PTHR43289">
    <property type="entry name" value="MITOGEN-ACTIVATED PROTEIN KINASE KINASE KINASE 20-RELATED"/>
    <property type="match status" value="1"/>
</dbReference>
<keyword evidence="2" id="KW-1003">Cell membrane</keyword>
<gene>
    <name evidence="14" type="ORF">GCM10007898_09940</name>
</gene>
<keyword evidence="8 11" id="KW-1133">Transmembrane helix</keyword>
<evidence type="ECO:0000256" key="9">
    <source>
        <dbReference type="ARBA" id="ARBA00023136"/>
    </source>
</evidence>
<dbReference type="InterPro" id="IPR029151">
    <property type="entry name" value="Sensor-like_sf"/>
</dbReference>
<dbReference type="Pfam" id="PF00672">
    <property type="entry name" value="HAMP"/>
    <property type="match status" value="1"/>
</dbReference>
<evidence type="ECO:0000313" key="15">
    <source>
        <dbReference type="Proteomes" id="UP001156627"/>
    </source>
</evidence>
<evidence type="ECO:0000259" key="12">
    <source>
        <dbReference type="PROSITE" id="PS50011"/>
    </source>
</evidence>
<proteinExistence type="predicted"/>
<dbReference type="EMBL" id="BSOA01000006">
    <property type="protein sequence ID" value="GLQ87428.1"/>
    <property type="molecule type" value="Genomic_DNA"/>
</dbReference>
<keyword evidence="7 10" id="KW-0067">ATP-binding</keyword>
<dbReference type="RefSeq" id="WP_284330876.1">
    <property type="nucleotide sequence ID" value="NZ_BSOA01000006.1"/>
</dbReference>
<evidence type="ECO:0000313" key="14">
    <source>
        <dbReference type="EMBL" id="GLQ87428.1"/>
    </source>
</evidence>
<evidence type="ECO:0000256" key="2">
    <source>
        <dbReference type="ARBA" id="ARBA00022475"/>
    </source>
</evidence>
<feature type="domain" description="Protein kinase" evidence="12">
    <location>
        <begin position="12"/>
        <end position="275"/>
    </location>
</feature>
<dbReference type="PROSITE" id="PS00108">
    <property type="entry name" value="PROTEIN_KINASE_ST"/>
    <property type="match status" value="1"/>
</dbReference>
<name>A0ABQ5X8N9_9GAMM</name>
<dbReference type="InterPro" id="IPR011009">
    <property type="entry name" value="Kinase-like_dom_sf"/>
</dbReference>
<dbReference type="Proteomes" id="UP001156627">
    <property type="component" value="Unassembled WGS sequence"/>
</dbReference>
<dbReference type="InterPro" id="IPR003660">
    <property type="entry name" value="HAMP_dom"/>
</dbReference>
<keyword evidence="9 11" id="KW-0472">Membrane</keyword>
<dbReference type="Gene3D" id="3.30.200.20">
    <property type="entry name" value="Phosphorylase Kinase, domain 1"/>
    <property type="match status" value="1"/>
</dbReference>
<feature type="transmembrane region" description="Helical" evidence="11">
    <location>
        <begin position="459"/>
        <end position="482"/>
    </location>
</feature>
<dbReference type="CDD" id="cd14014">
    <property type="entry name" value="STKc_PknB_like"/>
    <property type="match status" value="1"/>
</dbReference>
<evidence type="ECO:0000256" key="3">
    <source>
        <dbReference type="ARBA" id="ARBA00022679"/>
    </source>
</evidence>
<keyword evidence="6" id="KW-0418">Kinase</keyword>
<dbReference type="Gene3D" id="6.10.340.10">
    <property type="match status" value="1"/>
</dbReference>
<evidence type="ECO:0000256" key="5">
    <source>
        <dbReference type="ARBA" id="ARBA00022741"/>
    </source>
</evidence>
<evidence type="ECO:0000256" key="10">
    <source>
        <dbReference type="PROSITE-ProRule" id="PRU10141"/>
    </source>
</evidence>
<dbReference type="CDD" id="cd06225">
    <property type="entry name" value="HAMP"/>
    <property type="match status" value="1"/>
</dbReference>
<dbReference type="Gene3D" id="1.10.510.10">
    <property type="entry name" value="Transferase(Phosphotransferase) domain 1"/>
    <property type="match status" value="1"/>
</dbReference>
<accession>A0ABQ5X8N9</accession>
<dbReference type="PROSITE" id="PS50885">
    <property type="entry name" value="HAMP"/>
    <property type="match status" value="1"/>
</dbReference>
<evidence type="ECO:0008006" key="16">
    <source>
        <dbReference type="Google" id="ProtNLM"/>
    </source>
</evidence>
<evidence type="ECO:0000256" key="4">
    <source>
        <dbReference type="ARBA" id="ARBA00022692"/>
    </source>
</evidence>
<dbReference type="InterPro" id="IPR033463">
    <property type="entry name" value="sCache_3"/>
</dbReference>
<dbReference type="PROSITE" id="PS00107">
    <property type="entry name" value="PROTEIN_KINASE_ATP"/>
    <property type="match status" value="1"/>
</dbReference>
<protein>
    <recommendedName>
        <fullName evidence="16">Non-specific serine/threonine protein kinase</fullName>
    </recommendedName>
</protein>
<dbReference type="Pfam" id="PF17203">
    <property type="entry name" value="sCache_3_2"/>
    <property type="match status" value="1"/>
</dbReference>
<keyword evidence="5 10" id="KW-0547">Nucleotide-binding</keyword>
<feature type="binding site" evidence="10">
    <location>
        <position position="41"/>
    </location>
    <ligand>
        <name>ATP</name>
        <dbReference type="ChEBI" id="CHEBI:30616"/>
    </ligand>
</feature>
<keyword evidence="3" id="KW-0808">Transferase</keyword>
<comment type="subcellular location">
    <subcellularLocation>
        <location evidence="1">Cell membrane</location>
        <topology evidence="1">Multi-pass membrane protein</topology>
    </subcellularLocation>
</comment>
<dbReference type="PANTHER" id="PTHR43289:SF6">
    <property type="entry name" value="SERINE_THREONINE-PROTEIN KINASE NEKL-3"/>
    <property type="match status" value="1"/>
</dbReference>
<evidence type="ECO:0000256" key="8">
    <source>
        <dbReference type="ARBA" id="ARBA00022989"/>
    </source>
</evidence>